<comment type="similarity">
    <text evidence="2 9">Belongs to the uroporphyrinogen-III synthase family.</text>
</comment>
<name>A0A8J3EPL1_9BACL</name>
<evidence type="ECO:0000256" key="8">
    <source>
        <dbReference type="ARBA" id="ARBA00048617"/>
    </source>
</evidence>
<gene>
    <name evidence="11" type="ORF">GCM10007096_42810</name>
</gene>
<evidence type="ECO:0000256" key="6">
    <source>
        <dbReference type="ARBA" id="ARBA00037589"/>
    </source>
</evidence>
<dbReference type="GO" id="GO:0006780">
    <property type="term" value="P:uroporphyrinogen III biosynthetic process"/>
    <property type="evidence" value="ECO:0007669"/>
    <property type="project" value="UniProtKB-UniRule"/>
</dbReference>
<comment type="pathway">
    <text evidence="1 9">Porphyrin-containing compound metabolism; protoporphyrin-IX biosynthesis; coproporphyrinogen-III from 5-aminolevulinate: step 3/4.</text>
</comment>
<evidence type="ECO:0000256" key="7">
    <source>
        <dbReference type="ARBA" id="ARBA00040167"/>
    </source>
</evidence>
<dbReference type="GO" id="GO:0004852">
    <property type="term" value="F:uroporphyrinogen-III synthase activity"/>
    <property type="evidence" value="ECO:0007669"/>
    <property type="project" value="UniProtKB-UniRule"/>
</dbReference>
<dbReference type="Proteomes" id="UP000656813">
    <property type="component" value="Unassembled WGS sequence"/>
</dbReference>
<evidence type="ECO:0000313" key="11">
    <source>
        <dbReference type="EMBL" id="GGH89064.1"/>
    </source>
</evidence>
<keyword evidence="11" id="KW-0808">Transferase</keyword>
<dbReference type="PANTHER" id="PTHR38042">
    <property type="entry name" value="UROPORPHYRINOGEN-III SYNTHASE, CHLOROPLASTIC"/>
    <property type="match status" value="1"/>
</dbReference>
<protein>
    <recommendedName>
        <fullName evidence="7 9">Uroporphyrinogen-III synthase</fullName>
        <ecNumber evidence="3 9">4.2.1.75</ecNumber>
    </recommendedName>
</protein>
<dbReference type="PANTHER" id="PTHR38042:SF1">
    <property type="entry name" value="UROPORPHYRINOGEN-III SYNTHASE, CHLOROPLASTIC"/>
    <property type="match status" value="1"/>
</dbReference>
<evidence type="ECO:0000256" key="5">
    <source>
        <dbReference type="ARBA" id="ARBA00023244"/>
    </source>
</evidence>
<evidence type="ECO:0000256" key="4">
    <source>
        <dbReference type="ARBA" id="ARBA00023239"/>
    </source>
</evidence>
<evidence type="ECO:0000256" key="9">
    <source>
        <dbReference type="RuleBase" id="RU366031"/>
    </source>
</evidence>
<dbReference type="RefSeq" id="WP_188499434.1">
    <property type="nucleotide sequence ID" value="NZ_BMFV01000066.1"/>
</dbReference>
<dbReference type="UniPathway" id="UPA00251">
    <property type="reaction ID" value="UER00320"/>
</dbReference>
<dbReference type="InterPro" id="IPR036108">
    <property type="entry name" value="4pyrrol_syn_uPrphyn_synt_sf"/>
</dbReference>
<reference evidence="11" key="1">
    <citation type="journal article" date="2014" name="Int. J. Syst. Evol. Microbiol.">
        <title>Complete genome sequence of Corynebacterium casei LMG S-19264T (=DSM 44701T), isolated from a smear-ripened cheese.</title>
        <authorList>
            <consortium name="US DOE Joint Genome Institute (JGI-PGF)"/>
            <person name="Walter F."/>
            <person name="Albersmeier A."/>
            <person name="Kalinowski J."/>
            <person name="Ruckert C."/>
        </authorList>
    </citation>
    <scope>NUCLEOTIDE SEQUENCE</scope>
    <source>
        <strain evidence="11">CGMCC 1.12777</strain>
    </source>
</reference>
<dbReference type="GO" id="GO:0032259">
    <property type="term" value="P:methylation"/>
    <property type="evidence" value="ECO:0007669"/>
    <property type="project" value="UniProtKB-KW"/>
</dbReference>
<proteinExistence type="inferred from homology"/>
<feature type="domain" description="Tetrapyrrole biosynthesis uroporphyrinogen III synthase" evidence="10">
    <location>
        <begin position="21"/>
        <end position="247"/>
    </location>
</feature>
<keyword evidence="11" id="KW-0489">Methyltransferase</keyword>
<dbReference type="Gene3D" id="3.40.50.10090">
    <property type="match status" value="2"/>
</dbReference>
<dbReference type="EMBL" id="BMFV01000066">
    <property type="protein sequence ID" value="GGH89064.1"/>
    <property type="molecule type" value="Genomic_DNA"/>
</dbReference>
<dbReference type="GO" id="GO:0008168">
    <property type="term" value="F:methyltransferase activity"/>
    <property type="evidence" value="ECO:0007669"/>
    <property type="project" value="UniProtKB-KW"/>
</dbReference>
<comment type="catalytic activity">
    <reaction evidence="8 9">
        <text>hydroxymethylbilane = uroporphyrinogen III + H2O</text>
        <dbReference type="Rhea" id="RHEA:18965"/>
        <dbReference type="ChEBI" id="CHEBI:15377"/>
        <dbReference type="ChEBI" id="CHEBI:57308"/>
        <dbReference type="ChEBI" id="CHEBI:57845"/>
        <dbReference type="EC" id="4.2.1.75"/>
    </reaction>
</comment>
<dbReference type="SUPFAM" id="SSF69618">
    <property type="entry name" value="HemD-like"/>
    <property type="match status" value="1"/>
</dbReference>
<evidence type="ECO:0000256" key="2">
    <source>
        <dbReference type="ARBA" id="ARBA00008133"/>
    </source>
</evidence>
<dbReference type="CDD" id="cd06578">
    <property type="entry name" value="HemD"/>
    <property type="match status" value="1"/>
</dbReference>
<sequence length="254" mass="27726">MSGGLEGLKIINTRAIAVSKAFSAEIEAQGGTVIQAPVMTFQSLPLTPSSVAVLHELNSFDWIVWTSGNGVRFFMEQLKAFNITLPQQLNIAVVGSKTAQIIKNYGLQPDIIPSRFTAEMLAAAMQKKAKGRVLLPLGKMAKQELEIALQADGFETYRVNVYDTVCNEKVKPVLKQIIEANTADVVTFSSPSAVRFFCELTASLECSLFWERVAIACIGQVTAGEVVRQGLHPAIVPETYTASALIESIIHYYQ</sequence>
<keyword evidence="4 9" id="KW-0456">Lyase</keyword>
<dbReference type="GO" id="GO:0006782">
    <property type="term" value="P:protoporphyrinogen IX biosynthetic process"/>
    <property type="evidence" value="ECO:0007669"/>
    <property type="project" value="UniProtKB-UniRule"/>
</dbReference>
<evidence type="ECO:0000256" key="3">
    <source>
        <dbReference type="ARBA" id="ARBA00013109"/>
    </source>
</evidence>
<dbReference type="InterPro" id="IPR039793">
    <property type="entry name" value="UROS/Hem4"/>
</dbReference>
<comment type="caution">
    <text evidence="11">The sequence shown here is derived from an EMBL/GenBank/DDBJ whole genome shotgun (WGS) entry which is preliminary data.</text>
</comment>
<keyword evidence="5 9" id="KW-0627">Porphyrin biosynthesis</keyword>
<dbReference type="Pfam" id="PF02602">
    <property type="entry name" value="HEM4"/>
    <property type="match status" value="1"/>
</dbReference>
<organism evidence="11 12">
    <name type="scientific">Pullulanibacillus pueri</name>
    <dbReference type="NCBI Taxonomy" id="1437324"/>
    <lineage>
        <taxon>Bacteria</taxon>
        <taxon>Bacillati</taxon>
        <taxon>Bacillota</taxon>
        <taxon>Bacilli</taxon>
        <taxon>Bacillales</taxon>
        <taxon>Sporolactobacillaceae</taxon>
        <taxon>Pullulanibacillus</taxon>
    </lineage>
</organism>
<dbReference type="EC" id="4.2.1.75" evidence="3 9"/>
<keyword evidence="12" id="KW-1185">Reference proteome</keyword>
<dbReference type="AlphaFoldDB" id="A0A8J3EPL1"/>
<evidence type="ECO:0000313" key="12">
    <source>
        <dbReference type="Proteomes" id="UP000656813"/>
    </source>
</evidence>
<evidence type="ECO:0000256" key="1">
    <source>
        <dbReference type="ARBA" id="ARBA00004772"/>
    </source>
</evidence>
<evidence type="ECO:0000259" key="10">
    <source>
        <dbReference type="Pfam" id="PF02602"/>
    </source>
</evidence>
<accession>A0A8J3EPL1</accession>
<dbReference type="InterPro" id="IPR003754">
    <property type="entry name" value="4pyrrol_synth_uPrphyn_synth"/>
</dbReference>
<reference evidence="11" key="2">
    <citation type="submission" date="2020-09" db="EMBL/GenBank/DDBJ databases">
        <authorList>
            <person name="Sun Q."/>
            <person name="Zhou Y."/>
        </authorList>
    </citation>
    <scope>NUCLEOTIDE SEQUENCE</scope>
    <source>
        <strain evidence="11">CGMCC 1.12777</strain>
    </source>
</reference>
<comment type="function">
    <text evidence="6 9">Catalyzes cyclization of the linear tetrapyrrole, hydroxymethylbilane, to the macrocyclic uroporphyrinogen III.</text>
</comment>